<keyword evidence="2" id="KW-1185">Reference proteome</keyword>
<proteinExistence type="predicted"/>
<evidence type="ECO:0000313" key="1">
    <source>
        <dbReference type="EMBL" id="TKX28556.1"/>
    </source>
</evidence>
<comment type="caution">
    <text evidence="1">The sequence shown here is derived from an EMBL/GenBank/DDBJ whole genome shotgun (WGS) entry which is preliminary data.</text>
</comment>
<evidence type="ECO:0000313" key="2">
    <source>
        <dbReference type="Proteomes" id="UP000308838"/>
    </source>
</evidence>
<sequence>SEEEVRKAMNSFNLKLSDEVVVQGAEINDIDTNNQNYKDPISQMFEDIEKFQKEQLERLEKQRKAKRLAEQRKVDIRV</sequence>
<gene>
    <name evidence="1" type="ORF">CQA69_08110</name>
</gene>
<dbReference type="Proteomes" id="UP000308838">
    <property type="component" value="Unassembled WGS sequence"/>
</dbReference>
<dbReference type="RefSeq" id="WP_171000367.1">
    <property type="nucleotide sequence ID" value="NZ_NXLZ01000018.1"/>
</dbReference>
<name>A0A4U7BI32_9BACT</name>
<dbReference type="AlphaFoldDB" id="A0A4U7BI32"/>
<reference evidence="1 2" key="1">
    <citation type="submission" date="2018-05" db="EMBL/GenBank/DDBJ databases">
        <title>Novel Campyloabacter and Helicobacter Species and Strains.</title>
        <authorList>
            <person name="Mannion A.J."/>
            <person name="Shen Z."/>
            <person name="Fox J.G."/>
        </authorList>
    </citation>
    <scope>NUCLEOTIDE SEQUENCE [LARGE SCALE GENOMIC DNA]</scope>
    <source>
        <strain evidence="2">MIT17-664</strain>
    </source>
</reference>
<feature type="non-terminal residue" evidence="1">
    <location>
        <position position="1"/>
    </location>
</feature>
<protein>
    <submittedName>
        <fullName evidence="1">Uncharacterized protein</fullName>
    </submittedName>
</protein>
<dbReference type="EMBL" id="NXLZ01000018">
    <property type="protein sequence ID" value="TKX28556.1"/>
    <property type="molecule type" value="Genomic_DNA"/>
</dbReference>
<accession>A0A4U7BI32</accession>
<organism evidence="1 2">
    <name type="scientific">Campylobacter estrildidarum</name>
    <dbReference type="NCBI Taxonomy" id="2510189"/>
    <lineage>
        <taxon>Bacteria</taxon>
        <taxon>Pseudomonadati</taxon>
        <taxon>Campylobacterota</taxon>
        <taxon>Epsilonproteobacteria</taxon>
        <taxon>Campylobacterales</taxon>
        <taxon>Campylobacteraceae</taxon>
        <taxon>Campylobacter</taxon>
    </lineage>
</organism>